<evidence type="ECO:0000313" key="4">
    <source>
        <dbReference type="EMBL" id="RXM33269.1"/>
    </source>
</evidence>
<dbReference type="PANTHER" id="PTHR47027">
    <property type="entry name" value="REVERSE TRANSCRIPTASE DOMAIN-CONTAINING PROTEIN"/>
    <property type="match status" value="1"/>
</dbReference>
<dbReference type="EMBL" id="SCEB01214776">
    <property type="protein sequence ID" value="RXM33269.1"/>
    <property type="molecule type" value="Genomic_DNA"/>
</dbReference>
<protein>
    <recommendedName>
        <fullName evidence="2">ribonuclease H</fullName>
        <ecNumber evidence="2">3.1.26.4</ecNumber>
    </recommendedName>
</protein>
<evidence type="ECO:0000256" key="1">
    <source>
        <dbReference type="ARBA" id="ARBA00010879"/>
    </source>
</evidence>
<dbReference type="Proteomes" id="UP000289886">
    <property type="component" value="Unassembled WGS sequence"/>
</dbReference>
<sequence length="317" mass="36160">MIVPILKKGDNRECKNYRGISLLSITGKAFMKIIQSRLQKHREQTSREEQAGFRPNRGCCDQIFAIRQLMEERIRCGKRTIIVFIDFKSAFDCVHWPALWRALETEHVLDKITRLLKMSYDGLTSCVRIWNELSEEFPIQTRVCQGDVASPLLFNTVIDAVMRKAFEGRRGVQCDENTYVTVLMFADDSAIFTDTDAEATDILYSIVRVAEPYGIKINADKTTVLTTDESPANVHLDGAQIEQVQEFKYLGSVVQEKKVASSTDVHGRIGQAIAAFVSLKWCLWKRANISVKTKIRLFRTLILPILLYGSETWTLLK</sequence>
<dbReference type="EC" id="3.1.26.4" evidence="2"/>
<comment type="caution">
    <text evidence="4">The sequence shown here is derived from an EMBL/GenBank/DDBJ whole genome shotgun (WGS) entry which is preliminary data.</text>
</comment>
<feature type="domain" description="Reverse transcriptase" evidence="3">
    <location>
        <begin position="1"/>
        <end position="254"/>
    </location>
</feature>
<comment type="similarity">
    <text evidence="1">Belongs to the beta type-B retroviral polymerase family. HERV class-II K(HML-2) pol subfamily.</text>
</comment>
<dbReference type="Gene3D" id="3.30.70.270">
    <property type="match status" value="1"/>
</dbReference>
<dbReference type="AlphaFoldDB" id="A0A444UDN2"/>
<evidence type="ECO:0000313" key="5">
    <source>
        <dbReference type="Proteomes" id="UP000289886"/>
    </source>
</evidence>
<dbReference type="CDD" id="cd01650">
    <property type="entry name" value="RT_nLTR_like"/>
    <property type="match status" value="1"/>
</dbReference>
<accession>A0A444UDN2</accession>
<proteinExistence type="inferred from homology"/>
<dbReference type="PROSITE" id="PS50878">
    <property type="entry name" value="RT_POL"/>
    <property type="match status" value="1"/>
</dbReference>
<dbReference type="Pfam" id="PF00078">
    <property type="entry name" value="RVT_1"/>
    <property type="match status" value="1"/>
</dbReference>
<name>A0A444UDN2_ACIRT</name>
<dbReference type="InterPro" id="IPR000477">
    <property type="entry name" value="RT_dom"/>
</dbReference>
<keyword evidence="5" id="KW-1185">Reference proteome</keyword>
<evidence type="ECO:0000259" key="3">
    <source>
        <dbReference type="PROSITE" id="PS50878"/>
    </source>
</evidence>
<dbReference type="InterPro" id="IPR043128">
    <property type="entry name" value="Rev_trsase/Diguanyl_cyclase"/>
</dbReference>
<evidence type="ECO:0000256" key="2">
    <source>
        <dbReference type="ARBA" id="ARBA00012180"/>
    </source>
</evidence>
<dbReference type="InterPro" id="IPR043502">
    <property type="entry name" value="DNA/RNA_pol_sf"/>
</dbReference>
<organism evidence="4 5">
    <name type="scientific">Acipenser ruthenus</name>
    <name type="common">Sterlet sturgeon</name>
    <dbReference type="NCBI Taxonomy" id="7906"/>
    <lineage>
        <taxon>Eukaryota</taxon>
        <taxon>Metazoa</taxon>
        <taxon>Chordata</taxon>
        <taxon>Craniata</taxon>
        <taxon>Vertebrata</taxon>
        <taxon>Euteleostomi</taxon>
        <taxon>Actinopterygii</taxon>
        <taxon>Chondrostei</taxon>
        <taxon>Acipenseriformes</taxon>
        <taxon>Acipenseridae</taxon>
        <taxon>Acipenser</taxon>
    </lineage>
</organism>
<dbReference type="GO" id="GO:0004523">
    <property type="term" value="F:RNA-DNA hybrid ribonuclease activity"/>
    <property type="evidence" value="ECO:0007669"/>
    <property type="project" value="UniProtKB-EC"/>
</dbReference>
<dbReference type="PANTHER" id="PTHR47027:SF20">
    <property type="entry name" value="REVERSE TRANSCRIPTASE-LIKE PROTEIN WITH RNA-DIRECTED DNA POLYMERASE DOMAIN"/>
    <property type="match status" value="1"/>
</dbReference>
<dbReference type="SUPFAM" id="SSF56672">
    <property type="entry name" value="DNA/RNA polymerases"/>
    <property type="match status" value="1"/>
</dbReference>
<gene>
    <name evidence="4" type="ORF">EOD39_5612</name>
</gene>
<reference evidence="4 5" key="1">
    <citation type="submission" date="2019-01" db="EMBL/GenBank/DDBJ databases">
        <title>Draft Genome and Complete Hox-Cluster Characterization of the Sterlet Sturgeon (Acipenser ruthenus).</title>
        <authorList>
            <person name="Wei Q."/>
        </authorList>
    </citation>
    <scope>NUCLEOTIDE SEQUENCE [LARGE SCALE GENOMIC DNA]</scope>
    <source>
        <strain evidence="4">WHYD16114868_AA</strain>
        <tissue evidence="4">Blood</tissue>
    </source>
</reference>